<reference evidence="1 2" key="1">
    <citation type="submission" date="2020-11" db="EMBL/GenBank/DDBJ databases">
        <title>Carbohydrate-dependent, anaerobic sulfur respiration: A novel catabolism in halophilic archaea.</title>
        <authorList>
            <person name="Sorokin D.Y."/>
            <person name="Messina E."/>
            <person name="Smedile F."/>
            <person name="La Cono V."/>
            <person name="Hallsworth J.E."/>
            <person name="Yakimov M.M."/>
        </authorList>
    </citation>
    <scope>NUCLEOTIDE SEQUENCE [LARGE SCALE GENOMIC DNA]</scope>
    <source>
        <strain evidence="1 2">HSR-Est</strain>
    </source>
</reference>
<evidence type="ECO:0000313" key="2">
    <source>
        <dbReference type="Proteomes" id="UP000663292"/>
    </source>
</evidence>
<accession>A0A897NUT2</accession>
<dbReference type="Proteomes" id="UP000663292">
    <property type="component" value="Chromosome"/>
</dbReference>
<gene>
    <name evidence="1" type="ORF">HSEST_0367</name>
</gene>
<proteinExistence type="predicted"/>
<keyword evidence="2" id="KW-1185">Reference proteome</keyword>
<evidence type="ECO:0000313" key="1">
    <source>
        <dbReference type="EMBL" id="QSG13916.1"/>
    </source>
</evidence>
<protein>
    <submittedName>
        <fullName evidence="1">Uncharacterized protein</fullName>
    </submittedName>
</protein>
<organism evidence="1 2">
    <name type="scientific">Halapricum desulfuricans</name>
    <dbReference type="NCBI Taxonomy" id="2841257"/>
    <lineage>
        <taxon>Archaea</taxon>
        <taxon>Methanobacteriati</taxon>
        <taxon>Methanobacteriota</taxon>
        <taxon>Stenosarchaea group</taxon>
        <taxon>Halobacteria</taxon>
        <taxon>Halobacteriales</taxon>
        <taxon>Haloarculaceae</taxon>
        <taxon>Halapricum</taxon>
    </lineage>
</organism>
<dbReference type="AlphaFoldDB" id="A0A897NUT2"/>
<name>A0A897NUT2_9EURY</name>
<sequence>MTANTGISTLGHYDDSDSELVTSVVESYDDRWIVTATMSLQDRKLSARDASIVDDGFGIVYDSSEWSAPEPTESGVKTHSRTAADGSVSLEYQDFAPEKGLAYDVDLPYLLDGETSVTLQTDLKQVDSGNDGIPVKAEYKHTWAAVDLPWPFKAEATAGIGPIGITMNLDSCTVLWEDEIAVEPGEIDQTT</sequence>
<dbReference type="EMBL" id="CP064791">
    <property type="protein sequence ID" value="QSG13916.1"/>
    <property type="molecule type" value="Genomic_DNA"/>
</dbReference>